<evidence type="ECO:0000256" key="1">
    <source>
        <dbReference type="ARBA" id="ARBA00004496"/>
    </source>
</evidence>
<protein>
    <recommendedName>
        <fullName evidence="9">Threonylcarbamoyl-AMP synthase</fullName>
        <shortName evidence="9">TC-AMP synthase</shortName>
        <ecNumber evidence="9">2.7.7.87</ecNumber>
    </recommendedName>
    <alternativeName>
        <fullName evidence="9">L-threonylcarbamoyladenylate synthase</fullName>
    </alternativeName>
    <alternativeName>
        <fullName evidence="9">t(6)A37 threonylcarbamoyladenosine biosynthesis protein TsaC</fullName>
    </alternativeName>
    <alternativeName>
        <fullName evidence="9">tRNA threonylcarbamoyladenosine biosynthesis protein TsaC</fullName>
    </alternativeName>
</protein>
<keyword evidence="12" id="KW-1185">Reference proteome</keyword>
<dbReference type="Gene3D" id="3.90.870.10">
    <property type="entry name" value="DHBP synthase"/>
    <property type="match status" value="1"/>
</dbReference>
<dbReference type="PANTHER" id="PTHR17490:SF18">
    <property type="entry name" value="THREONYLCARBAMOYL-AMP SYNTHASE"/>
    <property type="match status" value="1"/>
</dbReference>
<dbReference type="Pfam" id="PF01300">
    <property type="entry name" value="Sua5_yciO_yrdC"/>
    <property type="match status" value="1"/>
</dbReference>
<keyword evidence="3 9" id="KW-0808">Transferase</keyword>
<evidence type="ECO:0000256" key="8">
    <source>
        <dbReference type="ARBA" id="ARBA00048366"/>
    </source>
</evidence>
<dbReference type="HAMAP" id="MF_01852">
    <property type="entry name" value="TsaC"/>
    <property type="match status" value="1"/>
</dbReference>
<comment type="subcellular location">
    <subcellularLocation>
        <location evidence="1 9">Cytoplasm</location>
    </subcellularLocation>
</comment>
<evidence type="ECO:0000256" key="4">
    <source>
        <dbReference type="ARBA" id="ARBA00022694"/>
    </source>
</evidence>
<dbReference type="InterPro" id="IPR023535">
    <property type="entry name" value="TC-AMP_synthase"/>
</dbReference>
<evidence type="ECO:0000256" key="2">
    <source>
        <dbReference type="ARBA" id="ARBA00022490"/>
    </source>
</evidence>
<dbReference type="FunFam" id="3.90.870.10:FF:000004">
    <property type="entry name" value="Threonylcarbamoyl-AMP synthase"/>
    <property type="match status" value="1"/>
</dbReference>
<evidence type="ECO:0000313" key="12">
    <source>
        <dbReference type="Proteomes" id="UP000682739"/>
    </source>
</evidence>
<gene>
    <name evidence="9" type="primary">tsaC</name>
    <name evidence="11" type="ORF">J1N51_09600</name>
</gene>
<dbReference type="GO" id="GO:0002949">
    <property type="term" value="P:tRNA threonylcarbamoyladenosine modification"/>
    <property type="evidence" value="ECO:0007669"/>
    <property type="project" value="UniProtKB-UniRule"/>
</dbReference>
<dbReference type="GO" id="GO:0005524">
    <property type="term" value="F:ATP binding"/>
    <property type="evidence" value="ECO:0007669"/>
    <property type="project" value="UniProtKB-UniRule"/>
</dbReference>
<proteinExistence type="inferred from homology"/>
<evidence type="ECO:0000256" key="7">
    <source>
        <dbReference type="ARBA" id="ARBA00022840"/>
    </source>
</evidence>
<dbReference type="GO" id="GO:0006450">
    <property type="term" value="P:regulation of translational fidelity"/>
    <property type="evidence" value="ECO:0007669"/>
    <property type="project" value="TreeGrafter"/>
</dbReference>
<evidence type="ECO:0000256" key="9">
    <source>
        <dbReference type="HAMAP-Rule" id="MF_01852"/>
    </source>
</evidence>
<dbReference type="InterPro" id="IPR006070">
    <property type="entry name" value="Sua5-like_dom"/>
</dbReference>
<dbReference type="PANTHER" id="PTHR17490">
    <property type="entry name" value="SUA5"/>
    <property type="match status" value="1"/>
</dbReference>
<keyword evidence="7 9" id="KW-0067">ATP-binding</keyword>
<organism evidence="11 12">
    <name type="scientific">Psychrosphaera ytuae</name>
    <dbReference type="NCBI Taxonomy" id="2820710"/>
    <lineage>
        <taxon>Bacteria</taxon>
        <taxon>Pseudomonadati</taxon>
        <taxon>Pseudomonadota</taxon>
        <taxon>Gammaproteobacteria</taxon>
        <taxon>Alteromonadales</taxon>
        <taxon>Pseudoalteromonadaceae</taxon>
        <taxon>Psychrosphaera</taxon>
    </lineage>
</organism>
<keyword evidence="4 9" id="KW-0819">tRNA processing</keyword>
<comment type="function">
    <text evidence="9">Required for the formation of a threonylcarbamoyl group on adenosine at position 37 (t(6)A37) in tRNAs that read codons beginning with adenine. Catalyzes the conversion of L-threonine, HCO(3)(-)/CO(2) and ATP to give threonylcarbamoyl-AMP (TC-AMP) as the acyladenylate intermediate, with the release of diphosphate.</text>
</comment>
<keyword evidence="6 9" id="KW-0547">Nucleotide-binding</keyword>
<dbReference type="InterPro" id="IPR017945">
    <property type="entry name" value="DHBP_synth_RibB-like_a/b_dom"/>
</dbReference>
<dbReference type="GO" id="GO:0061710">
    <property type="term" value="F:L-threonylcarbamoyladenylate synthase"/>
    <property type="evidence" value="ECO:0007669"/>
    <property type="project" value="UniProtKB-EC"/>
</dbReference>
<dbReference type="SUPFAM" id="SSF55821">
    <property type="entry name" value="YrdC/RibB"/>
    <property type="match status" value="1"/>
</dbReference>
<evidence type="ECO:0000256" key="6">
    <source>
        <dbReference type="ARBA" id="ARBA00022741"/>
    </source>
</evidence>
<dbReference type="Proteomes" id="UP000682739">
    <property type="component" value="Chromosome"/>
</dbReference>
<keyword evidence="5 9" id="KW-0548">Nucleotidyltransferase</keyword>
<dbReference type="GO" id="GO:0000049">
    <property type="term" value="F:tRNA binding"/>
    <property type="evidence" value="ECO:0007669"/>
    <property type="project" value="TreeGrafter"/>
</dbReference>
<evidence type="ECO:0000259" key="10">
    <source>
        <dbReference type="PROSITE" id="PS51163"/>
    </source>
</evidence>
<evidence type="ECO:0000313" key="11">
    <source>
        <dbReference type="EMBL" id="QTH63007.1"/>
    </source>
</evidence>
<evidence type="ECO:0000256" key="3">
    <source>
        <dbReference type="ARBA" id="ARBA00022679"/>
    </source>
</evidence>
<dbReference type="PROSITE" id="PS51163">
    <property type="entry name" value="YRDC"/>
    <property type="match status" value="1"/>
</dbReference>
<accession>A0A975D9I1</accession>
<dbReference type="KEGG" id="psym:J1N51_09600"/>
<reference evidence="11" key="1">
    <citation type="submission" date="2021-03" db="EMBL/GenBank/DDBJ databases">
        <title>Description of Psychrosphaera ytuae sp. nov. isolated from deep sea sediment of South China Sea.</title>
        <authorList>
            <person name="Zhang J."/>
            <person name="Xu X.-D."/>
        </authorList>
    </citation>
    <scope>NUCLEOTIDE SEQUENCE</scope>
    <source>
        <strain evidence="11">MTZ26</strain>
    </source>
</reference>
<dbReference type="EMBL" id="CP072110">
    <property type="protein sequence ID" value="QTH63007.1"/>
    <property type="molecule type" value="Genomic_DNA"/>
</dbReference>
<dbReference type="InterPro" id="IPR050156">
    <property type="entry name" value="TC-AMP_synthase_SUA5"/>
</dbReference>
<comment type="similarity">
    <text evidence="9">Belongs to the SUA5 family. TsaC subfamily.</text>
</comment>
<dbReference type="RefSeq" id="WP_208830784.1">
    <property type="nucleotide sequence ID" value="NZ_CP072110.1"/>
</dbReference>
<feature type="domain" description="YrdC-like" evidence="10">
    <location>
        <begin position="5"/>
        <end position="188"/>
    </location>
</feature>
<dbReference type="GO" id="GO:0003725">
    <property type="term" value="F:double-stranded RNA binding"/>
    <property type="evidence" value="ECO:0007669"/>
    <property type="project" value="InterPro"/>
</dbReference>
<sequence>MTETIVKPTNEIEALQQGELIVYPTEAVWGIGCDPDNEEAVLKLLEAKQRPIEKGLILAAANVSQCLDYFDFDAVPIEKRAEIFSSWPGPITWLLPAKSTTPKWITGGSDFIAIRVSGHPTIQRICKTFNKPIVSTSANITGTPVSTTMAEAIEVFKDQVAIYVDEALGGNDKPSVIKHSITGEIFRS</sequence>
<dbReference type="GO" id="GO:0005737">
    <property type="term" value="C:cytoplasm"/>
    <property type="evidence" value="ECO:0007669"/>
    <property type="project" value="UniProtKB-SubCell"/>
</dbReference>
<keyword evidence="2 9" id="KW-0963">Cytoplasm</keyword>
<evidence type="ECO:0000256" key="5">
    <source>
        <dbReference type="ARBA" id="ARBA00022695"/>
    </source>
</evidence>
<dbReference type="AlphaFoldDB" id="A0A975D9I1"/>
<comment type="catalytic activity">
    <reaction evidence="8 9">
        <text>L-threonine + hydrogencarbonate + ATP = L-threonylcarbamoyladenylate + diphosphate + H2O</text>
        <dbReference type="Rhea" id="RHEA:36407"/>
        <dbReference type="ChEBI" id="CHEBI:15377"/>
        <dbReference type="ChEBI" id="CHEBI:17544"/>
        <dbReference type="ChEBI" id="CHEBI:30616"/>
        <dbReference type="ChEBI" id="CHEBI:33019"/>
        <dbReference type="ChEBI" id="CHEBI:57926"/>
        <dbReference type="ChEBI" id="CHEBI:73682"/>
        <dbReference type="EC" id="2.7.7.87"/>
    </reaction>
</comment>
<name>A0A975D9I1_9GAMM</name>
<dbReference type="EC" id="2.7.7.87" evidence="9"/>